<sequence length="294" mass="32136">MKQSDLQIYGGVNAQVGEFLVNRLLPGKPVDAVGPVVFLDHIYPMQLKTVGETIPTGDLAHPHRGIATFSYVLSGKLTHYDSRGNRNTISAGGIQWMNAGNGIIHDEQPFADETSGPLFHSLQCWINLPAAVKAKEPAYMSLQSQDIPVVTLPEGAGELKILLGVCGDTRSPVRTFSEEFVYHLRLSPRSRFSLPAKQGIEYAAFVPAAEVMVNGESVSESKIAIFGNHPVTIGLENPNVDPVDLLLFGGRPYMEPIVAEGPFVMNSRNEIADAYRDFFQGKYGEIDYTITQTT</sequence>
<feature type="domain" description="Pirin N-terminal" evidence="3">
    <location>
        <begin position="25"/>
        <end position="126"/>
    </location>
</feature>
<feature type="domain" description="Pirin C-terminal" evidence="4">
    <location>
        <begin position="182"/>
        <end position="283"/>
    </location>
</feature>
<organism evidence="5 6">
    <name type="scientific">Terrimonas ginsenosidimutans</name>
    <dbReference type="NCBI Taxonomy" id="2908004"/>
    <lineage>
        <taxon>Bacteria</taxon>
        <taxon>Pseudomonadati</taxon>
        <taxon>Bacteroidota</taxon>
        <taxon>Chitinophagia</taxon>
        <taxon>Chitinophagales</taxon>
        <taxon>Chitinophagaceae</taxon>
        <taxon>Terrimonas</taxon>
    </lineage>
</organism>
<proteinExistence type="inferred from homology"/>
<evidence type="ECO:0000259" key="4">
    <source>
        <dbReference type="Pfam" id="PF05726"/>
    </source>
</evidence>
<comment type="caution">
    <text evidence="5">The sequence shown here is derived from an EMBL/GenBank/DDBJ whole genome shotgun (WGS) entry which is preliminary data.</text>
</comment>
<reference evidence="5" key="1">
    <citation type="submission" date="2022-01" db="EMBL/GenBank/DDBJ databases">
        <authorList>
            <person name="Jo J.-H."/>
            <person name="Im W.-T."/>
        </authorList>
    </citation>
    <scope>NUCLEOTIDE SEQUENCE</scope>
    <source>
        <strain evidence="5">NA20</strain>
    </source>
</reference>
<protein>
    <submittedName>
        <fullName evidence="5">Pirin family protein</fullName>
    </submittedName>
</protein>
<evidence type="ECO:0000313" key="5">
    <source>
        <dbReference type="EMBL" id="MCG2616764.1"/>
    </source>
</evidence>
<dbReference type="InterPro" id="IPR008778">
    <property type="entry name" value="Pirin_C_dom"/>
</dbReference>
<dbReference type="Gene3D" id="2.60.120.10">
    <property type="entry name" value="Jelly Rolls"/>
    <property type="match status" value="2"/>
</dbReference>
<dbReference type="CDD" id="cd02909">
    <property type="entry name" value="cupin_pirin_N"/>
    <property type="match status" value="1"/>
</dbReference>
<dbReference type="Pfam" id="PF02678">
    <property type="entry name" value="Pirin"/>
    <property type="match status" value="1"/>
</dbReference>
<dbReference type="Pfam" id="PF05726">
    <property type="entry name" value="Pirin_C"/>
    <property type="match status" value="1"/>
</dbReference>
<dbReference type="InterPro" id="IPR012093">
    <property type="entry name" value="Pirin"/>
</dbReference>
<evidence type="ECO:0000256" key="1">
    <source>
        <dbReference type="ARBA" id="ARBA00008416"/>
    </source>
</evidence>
<name>A0ABS9KX01_9BACT</name>
<accession>A0ABS9KX01</accession>
<comment type="similarity">
    <text evidence="1 2">Belongs to the pirin family.</text>
</comment>
<dbReference type="PANTHER" id="PTHR13903:SF8">
    <property type="entry name" value="PIRIN"/>
    <property type="match status" value="1"/>
</dbReference>
<dbReference type="InterPro" id="IPR003829">
    <property type="entry name" value="Pirin_N_dom"/>
</dbReference>
<dbReference type="RefSeq" id="WP_237875301.1">
    <property type="nucleotide sequence ID" value="NZ_JAKLTR010000015.1"/>
</dbReference>
<dbReference type="PANTHER" id="PTHR13903">
    <property type="entry name" value="PIRIN-RELATED"/>
    <property type="match status" value="1"/>
</dbReference>
<keyword evidence="6" id="KW-1185">Reference proteome</keyword>
<gene>
    <name evidence="5" type="ORF">LZZ85_20865</name>
</gene>
<dbReference type="InterPro" id="IPR011051">
    <property type="entry name" value="RmlC_Cupin_sf"/>
</dbReference>
<dbReference type="EMBL" id="JAKLTR010000015">
    <property type="protein sequence ID" value="MCG2616764.1"/>
    <property type="molecule type" value="Genomic_DNA"/>
</dbReference>
<dbReference type="SUPFAM" id="SSF51182">
    <property type="entry name" value="RmlC-like cupins"/>
    <property type="match status" value="1"/>
</dbReference>
<evidence type="ECO:0000313" key="6">
    <source>
        <dbReference type="Proteomes" id="UP001165367"/>
    </source>
</evidence>
<dbReference type="PIRSF" id="PIRSF006232">
    <property type="entry name" value="Pirin"/>
    <property type="match status" value="1"/>
</dbReference>
<evidence type="ECO:0000259" key="3">
    <source>
        <dbReference type="Pfam" id="PF02678"/>
    </source>
</evidence>
<dbReference type="InterPro" id="IPR014710">
    <property type="entry name" value="RmlC-like_jellyroll"/>
</dbReference>
<dbReference type="Proteomes" id="UP001165367">
    <property type="component" value="Unassembled WGS sequence"/>
</dbReference>
<evidence type="ECO:0000256" key="2">
    <source>
        <dbReference type="RuleBase" id="RU003457"/>
    </source>
</evidence>